<dbReference type="EMBL" id="VUOA01000018">
    <property type="protein sequence ID" value="KAA2237677.1"/>
    <property type="molecule type" value="Genomic_DNA"/>
</dbReference>
<reference evidence="2 3" key="1">
    <citation type="submission" date="2019-09" db="EMBL/GenBank/DDBJ databases">
        <title>Salinarimonas rosea gen. nov., sp. nov., a new member of the a-2 subgroup of the Proteobacteria.</title>
        <authorList>
            <person name="Liu J."/>
        </authorList>
    </citation>
    <scope>NUCLEOTIDE SEQUENCE [LARGE SCALE GENOMIC DNA]</scope>
    <source>
        <strain evidence="2 3">BN140002</strain>
    </source>
</reference>
<keyword evidence="1" id="KW-0175">Coiled coil</keyword>
<dbReference type="Proteomes" id="UP000323142">
    <property type="component" value="Unassembled WGS sequence"/>
</dbReference>
<proteinExistence type="predicted"/>
<keyword evidence="3" id="KW-1185">Reference proteome</keyword>
<protein>
    <submittedName>
        <fullName evidence="2">Uncharacterized protein</fullName>
    </submittedName>
</protein>
<name>A0A5B2VHM0_9HYPH</name>
<evidence type="ECO:0000256" key="1">
    <source>
        <dbReference type="SAM" id="Coils"/>
    </source>
</evidence>
<dbReference type="OrthoDB" id="6445976at2"/>
<comment type="caution">
    <text evidence="2">The sequence shown here is derived from an EMBL/GenBank/DDBJ whole genome shotgun (WGS) entry which is preliminary data.</text>
</comment>
<reference evidence="2 3" key="2">
    <citation type="submission" date="2019-09" db="EMBL/GenBank/DDBJ databases">
        <authorList>
            <person name="Jin C."/>
        </authorList>
    </citation>
    <scope>NUCLEOTIDE SEQUENCE [LARGE SCALE GENOMIC DNA]</scope>
    <source>
        <strain evidence="2 3">BN140002</strain>
    </source>
</reference>
<evidence type="ECO:0000313" key="3">
    <source>
        <dbReference type="Proteomes" id="UP000323142"/>
    </source>
</evidence>
<gene>
    <name evidence="2" type="ORF">F0L46_08325</name>
</gene>
<evidence type="ECO:0000313" key="2">
    <source>
        <dbReference type="EMBL" id="KAA2237677.1"/>
    </source>
</evidence>
<feature type="coiled-coil region" evidence="1">
    <location>
        <begin position="90"/>
        <end position="124"/>
    </location>
</feature>
<accession>A0A5B2VHM0</accession>
<organism evidence="2 3">
    <name type="scientific">Salinarimonas soli</name>
    <dbReference type="NCBI Taxonomy" id="1638099"/>
    <lineage>
        <taxon>Bacteria</taxon>
        <taxon>Pseudomonadati</taxon>
        <taxon>Pseudomonadota</taxon>
        <taxon>Alphaproteobacteria</taxon>
        <taxon>Hyphomicrobiales</taxon>
        <taxon>Salinarimonadaceae</taxon>
        <taxon>Salinarimonas</taxon>
    </lineage>
</organism>
<sequence length="185" mass="19622">MPQLNIVRAFTLLLDDGETKVAFKPGLQEVDQTYAAHWYVRENLAPEGDATAPAGEGGAPAPAHDMILRADADVELDGVRRAHEITSGQLDEAMRTVATLVEERDRLSDEVKALRAEIAALRAAPPVSPPLGDAPALVARHRGGGSYSVMNGEVEVVQSLSKAEAEAFNAAEPEAKSAFVASRKA</sequence>
<dbReference type="AlphaFoldDB" id="A0A5B2VHM0"/>
<dbReference type="RefSeq" id="WP_149816626.1">
    <property type="nucleotide sequence ID" value="NZ_VUOA01000018.1"/>
</dbReference>